<dbReference type="EMBL" id="UZAH01025284">
    <property type="protein sequence ID" value="VDO60438.1"/>
    <property type="molecule type" value="Genomic_DNA"/>
</dbReference>
<evidence type="ECO:0000313" key="3">
    <source>
        <dbReference type="WBParaSite" id="HPBE_0000420801-mRNA-1"/>
    </source>
</evidence>
<gene>
    <name evidence="1" type="ORF">HPBE_LOCUS4209</name>
</gene>
<organism evidence="2 3">
    <name type="scientific">Heligmosomoides polygyrus</name>
    <name type="common">Parasitic roundworm</name>
    <dbReference type="NCBI Taxonomy" id="6339"/>
    <lineage>
        <taxon>Eukaryota</taxon>
        <taxon>Metazoa</taxon>
        <taxon>Ecdysozoa</taxon>
        <taxon>Nematoda</taxon>
        <taxon>Chromadorea</taxon>
        <taxon>Rhabditida</taxon>
        <taxon>Rhabditina</taxon>
        <taxon>Rhabditomorpha</taxon>
        <taxon>Strongyloidea</taxon>
        <taxon>Heligmosomidae</taxon>
        <taxon>Heligmosomoides</taxon>
    </lineage>
</organism>
<reference evidence="1 2" key="1">
    <citation type="submission" date="2018-11" db="EMBL/GenBank/DDBJ databases">
        <authorList>
            <consortium name="Pathogen Informatics"/>
        </authorList>
    </citation>
    <scope>NUCLEOTIDE SEQUENCE [LARGE SCALE GENOMIC DNA]</scope>
</reference>
<accession>A0A183FDA9</accession>
<reference evidence="3" key="2">
    <citation type="submission" date="2019-09" db="UniProtKB">
        <authorList>
            <consortium name="WormBaseParasite"/>
        </authorList>
    </citation>
    <scope>IDENTIFICATION</scope>
</reference>
<keyword evidence="2" id="KW-1185">Reference proteome</keyword>
<accession>A0A3P8A714</accession>
<protein>
    <submittedName>
        <fullName evidence="1 3">Uncharacterized protein</fullName>
    </submittedName>
</protein>
<dbReference type="WBParaSite" id="HPBE_0000420801-mRNA-1">
    <property type="protein sequence ID" value="HPBE_0000420801-mRNA-1"/>
    <property type="gene ID" value="HPBE_0000420801"/>
</dbReference>
<proteinExistence type="predicted"/>
<dbReference type="Proteomes" id="UP000050761">
    <property type="component" value="Unassembled WGS sequence"/>
</dbReference>
<evidence type="ECO:0000313" key="2">
    <source>
        <dbReference type="Proteomes" id="UP000050761"/>
    </source>
</evidence>
<evidence type="ECO:0000313" key="1">
    <source>
        <dbReference type="EMBL" id="VDO60438.1"/>
    </source>
</evidence>
<name>A0A183FDA9_HELPZ</name>
<dbReference type="AlphaFoldDB" id="A0A183FDA9"/>
<sequence>MSHHMVSDAQEFSSKCYDVHRSRRTLAELSECGKYARVPDARTASGTTELVRKSCNVGKDPRCRRPGGPAASQGTYDEALRPFYVEVPGPKLVSSRSVPVTRLQA</sequence>